<organism evidence="2">
    <name type="scientific">Rhizophora mucronata</name>
    <name type="common">Asiatic mangrove</name>
    <dbReference type="NCBI Taxonomy" id="61149"/>
    <lineage>
        <taxon>Eukaryota</taxon>
        <taxon>Viridiplantae</taxon>
        <taxon>Streptophyta</taxon>
        <taxon>Embryophyta</taxon>
        <taxon>Tracheophyta</taxon>
        <taxon>Spermatophyta</taxon>
        <taxon>Magnoliopsida</taxon>
        <taxon>eudicotyledons</taxon>
        <taxon>Gunneridae</taxon>
        <taxon>Pentapetalae</taxon>
        <taxon>rosids</taxon>
        <taxon>fabids</taxon>
        <taxon>Malpighiales</taxon>
        <taxon>Rhizophoraceae</taxon>
        <taxon>Rhizophora</taxon>
    </lineage>
</organism>
<keyword evidence="1" id="KW-0732">Signal</keyword>
<evidence type="ECO:0000313" key="2">
    <source>
        <dbReference type="EMBL" id="MBX54344.1"/>
    </source>
</evidence>
<dbReference type="EMBL" id="GGEC01073860">
    <property type="protein sequence ID" value="MBX54344.1"/>
    <property type="molecule type" value="Transcribed_RNA"/>
</dbReference>
<reference evidence="2" key="1">
    <citation type="submission" date="2018-02" db="EMBL/GenBank/DDBJ databases">
        <title>Rhizophora mucronata_Transcriptome.</title>
        <authorList>
            <person name="Meera S.P."/>
            <person name="Sreeshan A."/>
            <person name="Augustine A."/>
        </authorList>
    </citation>
    <scope>NUCLEOTIDE SEQUENCE</scope>
    <source>
        <tissue evidence="2">Leaf</tissue>
    </source>
</reference>
<name>A0A2P2PHU5_RHIMU</name>
<proteinExistence type="predicted"/>
<feature type="signal peptide" evidence="1">
    <location>
        <begin position="1"/>
        <end position="15"/>
    </location>
</feature>
<evidence type="ECO:0000256" key="1">
    <source>
        <dbReference type="SAM" id="SignalP"/>
    </source>
</evidence>
<accession>A0A2P2PHU5</accession>
<protein>
    <submittedName>
        <fullName evidence="2">Uncharacterized protein</fullName>
    </submittedName>
</protein>
<feature type="chain" id="PRO_5015172915" evidence="1">
    <location>
        <begin position="16"/>
        <end position="49"/>
    </location>
</feature>
<dbReference type="AlphaFoldDB" id="A0A2P2PHU5"/>
<sequence>MFWNLGFLVVQLCLSYYVKILTHTPTPMKKNSPFQVYTRTKLLNILALS</sequence>